<name>A0ABX0SDA1_9ACTN</name>
<dbReference type="PANTHER" id="PTHR11070">
    <property type="entry name" value="UVRD / RECB / PCRA DNA HELICASE FAMILY MEMBER"/>
    <property type="match status" value="1"/>
</dbReference>
<comment type="caution">
    <text evidence="18">The sequence shown here is derived from an EMBL/GenBank/DDBJ whole genome shotgun (WGS) entry which is preliminary data.</text>
</comment>
<evidence type="ECO:0000256" key="8">
    <source>
        <dbReference type="ARBA" id="ARBA00022840"/>
    </source>
</evidence>
<evidence type="ECO:0000313" key="18">
    <source>
        <dbReference type="EMBL" id="NIH56367.1"/>
    </source>
</evidence>
<evidence type="ECO:0000256" key="3">
    <source>
        <dbReference type="ARBA" id="ARBA00022741"/>
    </source>
</evidence>
<dbReference type="Gene3D" id="3.90.320.10">
    <property type="match status" value="1"/>
</dbReference>
<sequence length="1058" mass="112851">MTGLVAAKFPVEPRPLTPIQDAVVEAAGHQGAAVMAVGGPGTGKTTALVATVLDRVRAGVPLSRMAVLTGSRPAAQQLRARIVAAVGVTQRGLQVTTVHGWCQGLQRRFGDPSAPARLLTAPEQEFRVRELLDGADPTIWPSQVRPALGTRAFAREVRQMLARARQLGLDPLGMRRAGTAATRPEWVGAARFFDEYLDVLDAEGVIDYAELVHRTRLLLTVAAVRSRLAEEAPIVLCDEFAELDPGMINLLADAHDAGCTVVGFADPDTSVFGFRGADPRAVADFGQRFDAPDRKALVLRLDDNLRSVPGIVSAVMSVSARVPSRGAARAPGLSVDAQNPGVRAVVLPDAGQQADWVAAELRRANLSEGIDWSQMAVITRSGRGAVSGLARRLAANGIPVRVAGDEIALSEEVAVRHLLGVLTTALGLSQGEPISPARATRLLRSPIGGLDALGLRRLGRELRRRAVERDDRFAPAPSDVLMASELQTGVLVSDEDADLSVELTGLVRLRGLLTDLSRLLTRGADSATLLWRAWSGTPWPARLRAAALGGGDGAQRAHRDLDAVLALFDVAGRSTELVGDKGMRLLLAEVEGQQIPGDTARETGRQASAVDLLTVHRAKGLEWRLVVLVGLEEGAWPRAGAPASLLQPEQLAADGPQPPPTYAERLADERRAFLLAVSRARERLVATAVTGVSGEGGGPSRFLTELGVPVEQGRPVGGPTTIDGLIAELRRVAADQSASSDVREAAAGELGWLTSQNDDSGRPLAPGADPDHWWGLRDYTRGRVPLAPRDRPVRLTGSEVEQLRACPRMWFLQHRARADQSPRSSATLGTVVHALAQYALTSGVDVRTLIERLDDVWGEISFDAAWLSASERSAALAALERFAAWASSNDHRRILGVEVPFEVPVVVGGHDVMIVGTVDRLEVDADDRLRIVDFKTGRSAPTRAQVAGMDQLGVYQLAGSLGAFDELSGGLRGLADAELVYLRIEDAGGYPKVMLQPSLDDHPVLEDAAGPGPTWVHDHLAEAAATVRSERFPARLQSRCRFCAFQIGCPAQPEGTLA</sequence>
<keyword evidence="2" id="KW-0540">Nuclease</keyword>
<dbReference type="Gene3D" id="1.10.10.160">
    <property type="match status" value="1"/>
</dbReference>
<evidence type="ECO:0000256" key="4">
    <source>
        <dbReference type="ARBA" id="ARBA00022763"/>
    </source>
</evidence>
<dbReference type="Gene3D" id="3.40.50.300">
    <property type="entry name" value="P-loop containing nucleotide triphosphate hydrolases"/>
    <property type="match status" value="3"/>
</dbReference>
<dbReference type="Pfam" id="PF00580">
    <property type="entry name" value="UvrD-helicase"/>
    <property type="match status" value="1"/>
</dbReference>
<comment type="catalytic activity">
    <reaction evidence="12">
        <text>Couples ATP hydrolysis with the unwinding of duplex DNA by translocating in the 3'-5' direction.</text>
        <dbReference type="EC" id="5.6.2.4"/>
    </reaction>
</comment>
<accession>A0ABX0SDA1</accession>
<gene>
    <name evidence="18" type="ORF">FB473_001012</name>
</gene>
<dbReference type="InterPro" id="IPR011604">
    <property type="entry name" value="PDDEXK-like_dom_sf"/>
</dbReference>
<evidence type="ECO:0000256" key="9">
    <source>
        <dbReference type="ARBA" id="ARBA00023125"/>
    </source>
</evidence>
<evidence type="ECO:0000256" key="11">
    <source>
        <dbReference type="ARBA" id="ARBA00023235"/>
    </source>
</evidence>
<keyword evidence="9" id="KW-0238">DNA-binding</keyword>
<keyword evidence="6 15" id="KW-0347">Helicase</keyword>
<dbReference type="Proteomes" id="UP000749311">
    <property type="component" value="Unassembled WGS sequence"/>
</dbReference>
<dbReference type="SUPFAM" id="SSF52540">
    <property type="entry name" value="P-loop containing nucleoside triphosphate hydrolases"/>
    <property type="match status" value="1"/>
</dbReference>
<evidence type="ECO:0000256" key="6">
    <source>
        <dbReference type="ARBA" id="ARBA00022806"/>
    </source>
</evidence>
<keyword evidence="7 18" id="KW-0269">Exonuclease</keyword>
<dbReference type="InterPro" id="IPR013986">
    <property type="entry name" value="DExx_box_DNA_helicase_dom_sf"/>
</dbReference>
<dbReference type="EC" id="5.6.2.4" evidence="13"/>
<feature type="domain" description="UvrD-like helicase ATP-binding" evidence="16">
    <location>
        <begin position="17"/>
        <end position="308"/>
    </location>
</feature>
<dbReference type="InterPro" id="IPR014017">
    <property type="entry name" value="DNA_helicase_UvrD-like_C"/>
</dbReference>
<evidence type="ECO:0000313" key="19">
    <source>
        <dbReference type="Proteomes" id="UP000749311"/>
    </source>
</evidence>
<dbReference type="Pfam" id="PF13361">
    <property type="entry name" value="UvrD_C"/>
    <property type="match status" value="1"/>
</dbReference>
<evidence type="ECO:0000256" key="10">
    <source>
        <dbReference type="ARBA" id="ARBA00023204"/>
    </source>
</evidence>
<keyword evidence="19" id="KW-1185">Reference proteome</keyword>
<dbReference type="InterPro" id="IPR038726">
    <property type="entry name" value="PDDEXK_AddAB-type"/>
</dbReference>
<reference evidence="18 19" key="1">
    <citation type="submission" date="2020-02" db="EMBL/GenBank/DDBJ databases">
        <title>Sequencing the genomes of 1000 actinobacteria strains.</title>
        <authorList>
            <person name="Klenk H.-P."/>
        </authorList>
    </citation>
    <scope>NUCLEOTIDE SEQUENCE [LARGE SCALE GENOMIC DNA]</scope>
    <source>
        <strain evidence="18 19">DSM 19609</strain>
    </source>
</reference>
<dbReference type="GO" id="GO:0004386">
    <property type="term" value="F:helicase activity"/>
    <property type="evidence" value="ECO:0007669"/>
    <property type="project" value="UniProtKB-KW"/>
</dbReference>
<dbReference type="InterPro" id="IPR014016">
    <property type="entry name" value="UvrD-like_ATP-bd"/>
</dbReference>
<evidence type="ECO:0000256" key="5">
    <source>
        <dbReference type="ARBA" id="ARBA00022801"/>
    </source>
</evidence>
<evidence type="ECO:0000259" key="16">
    <source>
        <dbReference type="PROSITE" id="PS51198"/>
    </source>
</evidence>
<protein>
    <recommendedName>
        <fullName evidence="13">DNA 3'-5' helicase</fullName>
        <ecNumber evidence="13">5.6.2.4</ecNumber>
    </recommendedName>
</protein>
<dbReference type="GO" id="GO:0004527">
    <property type="term" value="F:exonuclease activity"/>
    <property type="evidence" value="ECO:0007669"/>
    <property type="project" value="UniProtKB-KW"/>
</dbReference>
<keyword evidence="3 15" id="KW-0547">Nucleotide-binding</keyword>
<dbReference type="Pfam" id="PF12705">
    <property type="entry name" value="PDDEXK_1"/>
    <property type="match status" value="1"/>
</dbReference>
<comment type="similarity">
    <text evidence="1">Belongs to the helicase family. UvrD subfamily.</text>
</comment>
<evidence type="ECO:0000256" key="13">
    <source>
        <dbReference type="ARBA" id="ARBA00034808"/>
    </source>
</evidence>
<evidence type="ECO:0000259" key="17">
    <source>
        <dbReference type="PROSITE" id="PS51217"/>
    </source>
</evidence>
<evidence type="ECO:0000256" key="1">
    <source>
        <dbReference type="ARBA" id="ARBA00009922"/>
    </source>
</evidence>
<feature type="domain" description="UvrD-like helicase C-terminal" evidence="17">
    <location>
        <begin position="309"/>
        <end position="620"/>
    </location>
</feature>
<dbReference type="RefSeq" id="WP_167165380.1">
    <property type="nucleotide sequence ID" value="NZ_BAAAOO010000002.1"/>
</dbReference>
<dbReference type="PROSITE" id="PS51217">
    <property type="entry name" value="UVRD_HELICASE_CTER"/>
    <property type="match status" value="1"/>
</dbReference>
<evidence type="ECO:0000256" key="15">
    <source>
        <dbReference type="PROSITE-ProRule" id="PRU00560"/>
    </source>
</evidence>
<dbReference type="InterPro" id="IPR000212">
    <property type="entry name" value="DNA_helicase_UvrD/REP"/>
</dbReference>
<dbReference type="PANTHER" id="PTHR11070:SF59">
    <property type="entry name" value="DNA 3'-5' HELICASE"/>
    <property type="match status" value="1"/>
</dbReference>
<comment type="catalytic activity">
    <reaction evidence="14">
        <text>ATP + H2O = ADP + phosphate + H(+)</text>
        <dbReference type="Rhea" id="RHEA:13065"/>
        <dbReference type="ChEBI" id="CHEBI:15377"/>
        <dbReference type="ChEBI" id="CHEBI:15378"/>
        <dbReference type="ChEBI" id="CHEBI:30616"/>
        <dbReference type="ChEBI" id="CHEBI:43474"/>
        <dbReference type="ChEBI" id="CHEBI:456216"/>
        <dbReference type="EC" id="5.6.2.4"/>
    </reaction>
</comment>
<dbReference type="EMBL" id="JAAMOZ010000001">
    <property type="protein sequence ID" value="NIH56367.1"/>
    <property type="molecule type" value="Genomic_DNA"/>
</dbReference>
<proteinExistence type="inferred from homology"/>
<feature type="binding site" evidence="15">
    <location>
        <begin position="38"/>
        <end position="45"/>
    </location>
    <ligand>
        <name>ATP</name>
        <dbReference type="ChEBI" id="CHEBI:30616"/>
    </ligand>
</feature>
<dbReference type="InterPro" id="IPR027417">
    <property type="entry name" value="P-loop_NTPase"/>
</dbReference>
<evidence type="ECO:0000256" key="7">
    <source>
        <dbReference type="ARBA" id="ARBA00022839"/>
    </source>
</evidence>
<organism evidence="18 19">
    <name type="scientific">Brooklawnia cerclae</name>
    <dbReference type="NCBI Taxonomy" id="349934"/>
    <lineage>
        <taxon>Bacteria</taxon>
        <taxon>Bacillati</taxon>
        <taxon>Actinomycetota</taxon>
        <taxon>Actinomycetes</taxon>
        <taxon>Propionibacteriales</taxon>
        <taxon>Propionibacteriaceae</taxon>
        <taxon>Brooklawnia</taxon>
    </lineage>
</organism>
<keyword evidence="5 15" id="KW-0378">Hydrolase</keyword>
<dbReference type="PROSITE" id="PS51198">
    <property type="entry name" value="UVRD_HELICASE_ATP_BIND"/>
    <property type="match status" value="1"/>
</dbReference>
<keyword evidence="10" id="KW-0234">DNA repair</keyword>
<keyword evidence="4" id="KW-0227">DNA damage</keyword>
<evidence type="ECO:0000256" key="2">
    <source>
        <dbReference type="ARBA" id="ARBA00022722"/>
    </source>
</evidence>
<evidence type="ECO:0000256" key="12">
    <source>
        <dbReference type="ARBA" id="ARBA00034617"/>
    </source>
</evidence>
<keyword evidence="11" id="KW-0413">Isomerase</keyword>
<evidence type="ECO:0000256" key="14">
    <source>
        <dbReference type="ARBA" id="ARBA00048988"/>
    </source>
</evidence>
<keyword evidence="8 15" id="KW-0067">ATP-binding</keyword>